<dbReference type="PANTHER" id="PTHR43649">
    <property type="entry name" value="ARABINOSE-BINDING PROTEIN-RELATED"/>
    <property type="match status" value="1"/>
</dbReference>
<feature type="compositionally biased region" description="Basic and acidic residues" evidence="1">
    <location>
        <begin position="37"/>
        <end position="48"/>
    </location>
</feature>
<comment type="caution">
    <text evidence="2">The sequence shown here is derived from an EMBL/GenBank/DDBJ whole genome shotgun (WGS) entry which is preliminary data.</text>
</comment>
<dbReference type="InterPro" id="IPR050490">
    <property type="entry name" value="Bact_solute-bd_prot1"/>
</dbReference>
<evidence type="ECO:0000256" key="1">
    <source>
        <dbReference type="SAM" id="MobiDB-lite"/>
    </source>
</evidence>
<organism evidence="2 3">
    <name type="scientific">Micromonospora fluostatini</name>
    <dbReference type="NCBI Taxonomy" id="1629071"/>
    <lineage>
        <taxon>Bacteria</taxon>
        <taxon>Bacillati</taxon>
        <taxon>Actinomycetota</taxon>
        <taxon>Actinomycetes</taxon>
        <taxon>Micromonosporales</taxon>
        <taxon>Micromonosporaceae</taxon>
        <taxon>Micromonospora</taxon>
    </lineage>
</organism>
<accession>A0ABY2DFB6</accession>
<keyword evidence="3" id="KW-1185">Reference proteome</keyword>
<evidence type="ECO:0000313" key="2">
    <source>
        <dbReference type="EMBL" id="TDB92298.1"/>
    </source>
</evidence>
<name>A0ABY2DFB6_9ACTN</name>
<dbReference type="Pfam" id="PF01547">
    <property type="entry name" value="SBP_bac_1"/>
    <property type="match status" value="1"/>
</dbReference>
<sequence length="550" mass="59989">MDRTPALAAPGVPVGRRQDLPRALPAGQGTARLGRHPGPDRVRLDRGRPGRMRCPRRAPGPAHPRPAQRPGRRRGALHRDRTGSQRRRCPRRTGLLVRRTDMKRSIRSITRTVAIALTATLAVTACGAGGGGNQGPEYTGDTFDWKRHDGESIKVYVADTGQVESLRAGLAEFTALTGITVEIEGSDVTSYRQNLPVRLTSRASDFDVMATFPEVDGLQFAKNGWYTDLGPYLNNPGTTHADYDFEDFGAGIRNAMTVEEKTVTVLWEMQTDLVYYRKDLLEKAGLPVPTTFAEWDAAAAAVHDPGNRLYGFALRGIPYQTTTPFSSFLYAHCGEWVTDGKAALNTPEALKAYEVYGQLGAKYGPPGISGFDWPVPSQQFAQGNVFAFLDVNLFVKDLEDPTKSRVAGKIGYTTVPRADCDPAPFIGGWGYGINPFSTKGDAAWYFIQWATGKQMNQELKLTGWPSPRASAWESPAFTQADKTPEFTRVVLSSTETARARMNPPVTPGVEAREIAGLVANKGLEGQTGGALKQTADQQNSKLQGLLDAMR</sequence>
<gene>
    <name evidence="2" type="ORF">E1091_13090</name>
</gene>
<dbReference type="PANTHER" id="PTHR43649:SF12">
    <property type="entry name" value="DIACETYLCHITOBIOSE BINDING PROTEIN DASA"/>
    <property type="match status" value="1"/>
</dbReference>
<proteinExistence type="predicted"/>
<dbReference type="CDD" id="cd13585">
    <property type="entry name" value="PBP2_TMBP_like"/>
    <property type="match status" value="1"/>
</dbReference>
<dbReference type="InterPro" id="IPR006059">
    <property type="entry name" value="SBP"/>
</dbReference>
<feature type="region of interest" description="Disordered" evidence="1">
    <location>
        <begin position="1"/>
        <end position="89"/>
    </location>
</feature>
<evidence type="ECO:0000313" key="3">
    <source>
        <dbReference type="Proteomes" id="UP000295626"/>
    </source>
</evidence>
<dbReference type="Proteomes" id="UP000295626">
    <property type="component" value="Unassembled WGS sequence"/>
</dbReference>
<dbReference type="EMBL" id="SMKE01000479">
    <property type="protein sequence ID" value="TDB92298.1"/>
    <property type="molecule type" value="Genomic_DNA"/>
</dbReference>
<dbReference type="SUPFAM" id="SSF53850">
    <property type="entry name" value="Periplasmic binding protein-like II"/>
    <property type="match status" value="1"/>
</dbReference>
<reference evidence="2 3" key="1">
    <citation type="submission" date="2019-02" db="EMBL/GenBank/DDBJ databases">
        <title>Draft genome sequences of novel Actinobacteria.</title>
        <authorList>
            <person name="Sahin N."/>
            <person name="Ay H."/>
            <person name="Saygin H."/>
        </authorList>
    </citation>
    <scope>NUCLEOTIDE SEQUENCE [LARGE SCALE GENOMIC DNA]</scope>
    <source>
        <strain evidence="2 3">JCM 30529</strain>
    </source>
</reference>
<protein>
    <submittedName>
        <fullName evidence="2">Extracellular solute-binding protein</fullName>
    </submittedName>
</protein>
<dbReference type="Gene3D" id="3.40.190.10">
    <property type="entry name" value="Periplasmic binding protein-like II"/>
    <property type="match status" value="2"/>
</dbReference>